<dbReference type="SUPFAM" id="SSF54593">
    <property type="entry name" value="Glyoxalase/Bleomycin resistance protein/Dihydroxybiphenyl dioxygenase"/>
    <property type="match status" value="1"/>
</dbReference>
<sequence length="127" mass="14275">MATGFKRVTPTLRMFDTAKAREFYLDFLGFSVVFEHRFEPALPLFMRVRLDEAELNLSEHHGDASPGASVTIATSGLAEYRAVLLAKAYGYARPGLVNQPWGDTTMTVTDPFFNRLIFSESLGHERD</sequence>
<proteinExistence type="inferred from homology"/>
<keyword evidence="3" id="KW-0046">Antibiotic resistance</keyword>
<accession>A0A323UDA1</accession>
<name>A0A323UDA1_RHOPL</name>
<dbReference type="AlphaFoldDB" id="A0A323UDA1"/>
<dbReference type="OrthoDB" id="9803104at2"/>
<dbReference type="InterPro" id="IPR037523">
    <property type="entry name" value="VOC_core"/>
</dbReference>
<evidence type="ECO:0000256" key="2">
    <source>
        <dbReference type="ARBA" id="ARBA00021572"/>
    </source>
</evidence>
<evidence type="ECO:0000313" key="6">
    <source>
        <dbReference type="Proteomes" id="UP000248134"/>
    </source>
</evidence>
<evidence type="ECO:0000259" key="4">
    <source>
        <dbReference type="PROSITE" id="PS51819"/>
    </source>
</evidence>
<evidence type="ECO:0000256" key="1">
    <source>
        <dbReference type="ARBA" id="ARBA00011051"/>
    </source>
</evidence>
<evidence type="ECO:0000256" key="3">
    <source>
        <dbReference type="ARBA" id="ARBA00023251"/>
    </source>
</evidence>
<protein>
    <recommendedName>
        <fullName evidence="2">Bleomycin resistance protein</fullName>
    </recommendedName>
</protein>
<dbReference type="RefSeq" id="WP_110786790.1">
    <property type="nucleotide sequence ID" value="NZ_QKQS01000023.1"/>
</dbReference>
<dbReference type="InterPro" id="IPR029068">
    <property type="entry name" value="Glyas_Bleomycin-R_OHBP_Dase"/>
</dbReference>
<comment type="caution">
    <text evidence="5">The sequence shown here is derived from an EMBL/GenBank/DDBJ whole genome shotgun (WGS) entry which is preliminary data.</text>
</comment>
<dbReference type="GO" id="GO:0046677">
    <property type="term" value="P:response to antibiotic"/>
    <property type="evidence" value="ECO:0007669"/>
    <property type="project" value="UniProtKB-KW"/>
</dbReference>
<feature type="domain" description="VOC" evidence="4">
    <location>
        <begin position="4"/>
        <end position="121"/>
    </location>
</feature>
<gene>
    <name evidence="5" type="ORF">DNX69_15185</name>
</gene>
<comment type="similarity">
    <text evidence="1">Belongs to the bleomycin resistance protein family.</text>
</comment>
<dbReference type="PROSITE" id="PS51819">
    <property type="entry name" value="VOC"/>
    <property type="match status" value="1"/>
</dbReference>
<organism evidence="5 6">
    <name type="scientific">Rhodopseudomonas palustris</name>
    <dbReference type="NCBI Taxonomy" id="1076"/>
    <lineage>
        <taxon>Bacteria</taxon>
        <taxon>Pseudomonadati</taxon>
        <taxon>Pseudomonadota</taxon>
        <taxon>Alphaproteobacteria</taxon>
        <taxon>Hyphomicrobiales</taxon>
        <taxon>Nitrobacteraceae</taxon>
        <taxon>Rhodopseudomonas</taxon>
    </lineage>
</organism>
<dbReference type="Proteomes" id="UP000248134">
    <property type="component" value="Unassembled WGS sequence"/>
</dbReference>
<dbReference type="Pfam" id="PF19581">
    <property type="entry name" value="Glyoxalase_7"/>
    <property type="match status" value="1"/>
</dbReference>
<dbReference type="InterPro" id="IPR000335">
    <property type="entry name" value="Bleomycin-R"/>
</dbReference>
<dbReference type="EMBL" id="QKQS01000023">
    <property type="protein sequence ID" value="PZA10694.1"/>
    <property type="molecule type" value="Genomic_DNA"/>
</dbReference>
<dbReference type="Gene3D" id="3.10.180.10">
    <property type="entry name" value="2,3-Dihydroxybiphenyl 1,2-Dioxygenase, domain 1"/>
    <property type="match status" value="1"/>
</dbReference>
<evidence type="ECO:0000313" key="5">
    <source>
        <dbReference type="EMBL" id="PZA10694.1"/>
    </source>
</evidence>
<reference evidence="5 6" key="1">
    <citation type="submission" date="2018-06" db="EMBL/GenBank/DDBJ databases">
        <title>Draft Whole-Genome Sequence of the purple photosynthetic bacterium Rhodospeudomonas palustris XCP.</title>
        <authorList>
            <person name="Rayyan A."/>
            <person name="Meyer T.E."/>
            <person name="Kyndt J.A."/>
        </authorList>
    </citation>
    <scope>NUCLEOTIDE SEQUENCE [LARGE SCALE GENOMIC DNA]</scope>
    <source>
        <strain evidence="5 6">XCP</strain>
    </source>
</reference>